<feature type="compositionally biased region" description="Polar residues" evidence="1">
    <location>
        <begin position="1"/>
        <end position="13"/>
    </location>
</feature>
<keyword evidence="3" id="KW-1185">Reference proteome</keyword>
<protein>
    <submittedName>
        <fullName evidence="2">Uncharacterized protein</fullName>
    </submittedName>
</protein>
<organism evidence="2 3">
    <name type="scientific">Fusarium austroafricanum</name>
    <dbReference type="NCBI Taxonomy" id="2364996"/>
    <lineage>
        <taxon>Eukaryota</taxon>
        <taxon>Fungi</taxon>
        <taxon>Dikarya</taxon>
        <taxon>Ascomycota</taxon>
        <taxon>Pezizomycotina</taxon>
        <taxon>Sordariomycetes</taxon>
        <taxon>Hypocreomycetidae</taxon>
        <taxon>Hypocreales</taxon>
        <taxon>Nectriaceae</taxon>
        <taxon>Fusarium</taxon>
        <taxon>Fusarium concolor species complex</taxon>
    </lineage>
</organism>
<dbReference type="AlphaFoldDB" id="A0A8H4NS11"/>
<accession>A0A8H4NS11</accession>
<reference evidence="2" key="1">
    <citation type="submission" date="2020-01" db="EMBL/GenBank/DDBJ databases">
        <title>Identification and distribution of gene clusters putatively required for synthesis of sphingolipid metabolism inhibitors in phylogenetically diverse species of the filamentous fungus Fusarium.</title>
        <authorList>
            <person name="Kim H.-S."/>
            <person name="Busman M."/>
            <person name="Brown D.W."/>
            <person name="Divon H."/>
            <person name="Uhlig S."/>
            <person name="Proctor R.H."/>
        </authorList>
    </citation>
    <scope>NUCLEOTIDE SEQUENCE</scope>
    <source>
        <strain evidence="2">NRRL 53441</strain>
    </source>
</reference>
<dbReference type="EMBL" id="JAADJG010000308">
    <property type="protein sequence ID" value="KAF4449069.1"/>
    <property type="molecule type" value="Genomic_DNA"/>
</dbReference>
<proteinExistence type="predicted"/>
<feature type="compositionally biased region" description="Low complexity" evidence="1">
    <location>
        <begin position="17"/>
        <end position="28"/>
    </location>
</feature>
<evidence type="ECO:0000313" key="3">
    <source>
        <dbReference type="Proteomes" id="UP000605986"/>
    </source>
</evidence>
<dbReference type="Proteomes" id="UP000605986">
    <property type="component" value="Unassembled WGS sequence"/>
</dbReference>
<dbReference type="OrthoDB" id="5086876at2759"/>
<name>A0A8H4NS11_9HYPO</name>
<comment type="caution">
    <text evidence="2">The sequence shown here is derived from an EMBL/GenBank/DDBJ whole genome shotgun (WGS) entry which is preliminary data.</text>
</comment>
<sequence length="143" mass="15621">MPSRSTFPSNTSPGKPAQPAAPAQAAPQRRSTAGEKTICSLCKKEWSTRSFADHTKVHKLEGSGEGAQALRPCTRCKDPSKCRVAKRPKELGTYARMCCLKNHRACSFKDYGRAADMATGDKWIHVTHPALVPEPQPSESWIG</sequence>
<feature type="region of interest" description="Disordered" evidence="1">
    <location>
        <begin position="1"/>
        <end position="34"/>
    </location>
</feature>
<evidence type="ECO:0000313" key="2">
    <source>
        <dbReference type="EMBL" id="KAF4449069.1"/>
    </source>
</evidence>
<evidence type="ECO:0000256" key="1">
    <source>
        <dbReference type="SAM" id="MobiDB-lite"/>
    </source>
</evidence>
<gene>
    <name evidence="2" type="ORF">F53441_7613</name>
</gene>